<dbReference type="GO" id="GO:0099621">
    <property type="term" value="F:undecaprenyl-phosphate 4-deoxy-4-formamido-L-arabinose transferase activity"/>
    <property type="evidence" value="ECO:0007669"/>
    <property type="project" value="TreeGrafter"/>
</dbReference>
<keyword evidence="3 9" id="KW-0808">Transferase</keyword>
<evidence type="ECO:0000256" key="4">
    <source>
        <dbReference type="ARBA" id="ARBA00022692"/>
    </source>
</evidence>
<organism evidence="9 10">
    <name type="scientific">Desulfatibacillum alkenivorans DSM 16219</name>
    <dbReference type="NCBI Taxonomy" id="1121393"/>
    <lineage>
        <taxon>Bacteria</taxon>
        <taxon>Pseudomonadati</taxon>
        <taxon>Thermodesulfobacteriota</taxon>
        <taxon>Desulfobacteria</taxon>
        <taxon>Desulfobacterales</taxon>
        <taxon>Desulfatibacillaceae</taxon>
        <taxon>Desulfatibacillum</taxon>
    </lineage>
</organism>
<dbReference type="Pfam" id="PF00535">
    <property type="entry name" value="Glycos_transf_2"/>
    <property type="match status" value="1"/>
</dbReference>
<dbReference type="PANTHER" id="PTHR48090">
    <property type="entry name" value="UNDECAPRENYL-PHOSPHATE 4-DEOXY-4-FORMAMIDO-L-ARABINOSE TRANSFERASE-RELATED"/>
    <property type="match status" value="1"/>
</dbReference>
<keyword evidence="10" id="KW-1185">Reference proteome</keyword>
<evidence type="ECO:0000256" key="3">
    <source>
        <dbReference type="ARBA" id="ARBA00022679"/>
    </source>
</evidence>
<evidence type="ECO:0000259" key="8">
    <source>
        <dbReference type="Pfam" id="PF00535"/>
    </source>
</evidence>
<dbReference type="PANTHER" id="PTHR48090:SF3">
    <property type="entry name" value="UNDECAPRENYL-PHOSPHATE 4-DEOXY-4-FORMAMIDO-L-ARABINOSE TRANSFERASE"/>
    <property type="match status" value="1"/>
</dbReference>
<reference evidence="10" key="1">
    <citation type="submission" date="2016-11" db="EMBL/GenBank/DDBJ databases">
        <authorList>
            <person name="Varghese N."/>
            <person name="Submissions S."/>
        </authorList>
    </citation>
    <scope>NUCLEOTIDE SEQUENCE [LARGE SCALE GENOMIC DNA]</scope>
    <source>
        <strain evidence="10">DSM 16219</strain>
    </source>
</reference>
<dbReference type="EMBL" id="FQZU01000001">
    <property type="protein sequence ID" value="SHI60740.1"/>
    <property type="molecule type" value="Genomic_DNA"/>
</dbReference>
<dbReference type="CDD" id="cd04179">
    <property type="entry name" value="DPM_DPG-synthase_like"/>
    <property type="match status" value="1"/>
</dbReference>
<keyword evidence="5" id="KW-0448">Lipopolysaccharide biosynthesis</keyword>
<gene>
    <name evidence="9" type="ORF">SAMN02745216_00249</name>
</gene>
<evidence type="ECO:0000256" key="6">
    <source>
        <dbReference type="ARBA" id="ARBA00022989"/>
    </source>
</evidence>
<dbReference type="RefSeq" id="WP_073472072.1">
    <property type="nucleotide sequence ID" value="NZ_FQZU01000001.1"/>
</dbReference>
<feature type="domain" description="Glycosyltransferase 2-like" evidence="8">
    <location>
        <begin position="10"/>
        <end position="174"/>
    </location>
</feature>
<keyword evidence="7" id="KW-0472">Membrane</keyword>
<dbReference type="AlphaFoldDB" id="A0A1M6CI83"/>
<name>A0A1M6CI83_9BACT</name>
<evidence type="ECO:0000313" key="10">
    <source>
        <dbReference type="Proteomes" id="UP000183994"/>
    </source>
</evidence>
<dbReference type="STRING" id="1121393.SAMN02745216_00249"/>
<sequence>MTSTLPGLTIFCPVFNEEEIMEANIRRLMAFLDSLTPAAPYEVIIGSNGSNDRTVEIAQSLAREFAPRLTVFHLPEKGVGKAFAQGVETARYDRVVTVDMDLSIDMGFIPQALELLDRFDIVIGSKVTGDQKRPWIRKSVSNLFIQLARVLLNIGFHDYSIAAKAYRTPVIKKYLPYADDLTFYVVKIVYFAARDGHRITEVPVSCHDMRESRFNLIHEGFYKFGNLFLLWVRKK</sequence>
<evidence type="ECO:0000256" key="7">
    <source>
        <dbReference type="ARBA" id="ARBA00023136"/>
    </source>
</evidence>
<evidence type="ECO:0000256" key="1">
    <source>
        <dbReference type="ARBA" id="ARBA00022475"/>
    </source>
</evidence>
<protein>
    <submittedName>
        <fullName evidence="9">Glycosyltransferase involved in cell wall bisynthesis</fullName>
    </submittedName>
</protein>
<dbReference type="OrthoDB" id="9802649at2"/>
<dbReference type="Proteomes" id="UP000183994">
    <property type="component" value="Unassembled WGS sequence"/>
</dbReference>
<dbReference type="GO" id="GO:0005886">
    <property type="term" value="C:plasma membrane"/>
    <property type="evidence" value="ECO:0007669"/>
    <property type="project" value="TreeGrafter"/>
</dbReference>
<dbReference type="Gene3D" id="3.90.550.10">
    <property type="entry name" value="Spore Coat Polysaccharide Biosynthesis Protein SpsA, Chain A"/>
    <property type="match status" value="1"/>
</dbReference>
<dbReference type="InterPro" id="IPR050256">
    <property type="entry name" value="Glycosyltransferase_2"/>
</dbReference>
<evidence type="ECO:0000256" key="2">
    <source>
        <dbReference type="ARBA" id="ARBA00022676"/>
    </source>
</evidence>
<accession>A0A1M6CI83</accession>
<keyword evidence="4" id="KW-0812">Transmembrane</keyword>
<keyword evidence="2" id="KW-0328">Glycosyltransferase</keyword>
<dbReference type="InterPro" id="IPR001173">
    <property type="entry name" value="Glyco_trans_2-like"/>
</dbReference>
<keyword evidence="1" id="KW-1003">Cell membrane</keyword>
<dbReference type="InterPro" id="IPR029044">
    <property type="entry name" value="Nucleotide-diphossugar_trans"/>
</dbReference>
<dbReference type="SUPFAM" id="SSF53448">
    <property type="entry name" value="Nucleotide-diphospho-sugar transferases"/>
    <property type="match status" value="1"/>
</dbReference>
<dbReference type="GO" id="GO:0009103">
    <property type="term" value="P:lipopolysaccharide biosynthetic process"/>
    <property type="evidence" value="ECO:0007669"/>
    <property type="project" value="UniProtKB-KW"/>
</dbReference>
<proteinExistence type="predicted"/>
<evidence type="ECO:0000313" key="9">
    <source>
        <dbReference type="EMBL" id="SHI60740.1"/>
    </source>
</evidence>
<evidence type="ECO:0000256" key="5">
    <source>
        <dbReference type="ARBA" id="ARBA00022985"/>
    </source>
</evidence>
<keyword evidence="6" id="KW-1133">Transmembrane helix</keyword>